<evidence type="ECO:0000313" key="7">
    <source>
        <dbReference type="EMBL" id="MDX5992928.1"/>
    </source>
</evidence>
<organism evidence="8 9">
    <name type="scientific">Ectopseudomonas alcaliphila</name>
    <dbReference type="NCBI Taxonomy" id="101564"/>
    <lineage>
        <taxon>Bacteria</taxon>
        <taxon>Pseudomonadati</taxon>
        <taxon>Pseudomonadota</taxon>
        <taxon>Gammaproteobacteria</taxon>
        <taxon>Pseudomonadales</taxon>
        <taxon>Pseudomonadaceae</taxon>
        <taxon>Ectopseudomonas</taxon>
    </lineage>
</organism>
<keyword evidence="10" id="KW-1185">Reference proteome</keyword>
<dbReference type="InterPro" id="IPR001492">
    <property type="entry name" value="Flagellin"/>
</dbReference>
<evidence type="ECO:0000256" key="4">
    <source>
        <dbReference type="ARBA" id="ARBA00022525"/>
    </source>
</evidence>
<evidence type="ECO:0000256" key="1">
    <source>
        <dbReference type="ARBA" id="ARBA00004365"/>
    </source>
</evidence>
<dbReference type="GO" id="GO:0005576">
    <property type="term" value="C:extracellular region"/>
    <property type="evidence" value="ECO:0007669"/>
    <property type="project" value="UniProtKB-SubCell"/>
</dbReference>
<keyword evidence="8" id="KW-0969">Cilium</keyword>
<evidence type="ECO:0000256" key="3">
    <source>
        <dbReference type="ARBA" id="ARBA00005709"/>
    </source>
</evidence>
<dbReference type="SUPFAM" id="SSF64518">
    <property type="entry name" value="Phase 1 flagellin"/>
    <property type="match status" value="1"/>
</dbReference>
<dbReference type="RefSeq" id="WP_083366058.1">
    <property type="nucleotide sequence ID" value="NZ_CBCSET010000009.1"/>
</dbReference>
<name>A0A1G7C9B3_9GAMM</name>
<dbReference type="GO" id="GO:0005198">
    <property type="term" value="F:structural molecule activity"/>
    <property type="evidence" value="ECO:0007669"/>
    <property type="project" value="InterPro"/>
</dbReference>
<evidence type="ECO:0000313" key="10">
    <source>
        <dbReference type="Proteomes" id="UP001278050"/>
    </source>
</evidence>
<dbReference type="GO" id="GO:0071973">
    <property type="term" value="P:bacterial-type flagellum-dependent cell motility"/>
    <property type="evidence" value="ECO:0007669"/>
    <property type="project" value="InterPro"/>
</dbReference>
<keyword evidence="4" id="KW-0964">Secreted</keyword>
<gene>
    <name evidence="7" type="primary">flgL</name>
    <name evidence="8" type="ORF">SAMN05216575_102462</name>
    <name evidence="7" type="ORF">SIM71_12745</name>
</gene>
<keyword evidence="8" id="KW-0966">Cell projection</keyword>
<dbReference type="PANTHER" id="PTHR42792:SF1">
    <property type="entry name" value="FLAGELLAR HOOK-ASSOCIATED PROTEIN 3"/>
    <property type="match status" value="1"/>
</dbReference>
<dbReference type="InterPro" id="IPR001029">
    <property type="entry name" value="Flagellin_N"/>
</dbReference>
<dbReference type="NCBIfam" id="TIGR02550">
    <property type="entry name" value="flagell_flgL"/>
    <property type="match status" value="1"/>
</dbReference>
<evidence type="ECO:0000256" key="2">
    <source>
        <dbReference type="ARBA" id="ARBA00004613"/>
    </source>
</evidence>
<keyword evidence="8" id="KW-0282">Flagellum</keyword>
<protein>
    <submittedName>
        <fullName evidence="8">Flagellar hook-associated protein 3 FlgL</fullName>
    </submittedName>
    <submittedName>
        <fullName evidence="7">Flagellar hook-associated protein FlgL</fullName>
    </submittedName>
</protein>
<reference evidence="8 9" key="1">
    <citation type="submission" date="2016-10" db="EMBL/GenBank/DDBJ databases">
        <authorList>
            <person name="de Groot N.N."/>
        </authorList>
    </citation>
    <scope>NUCLEOTIDE SEQUENCE [LARGE SCALE GENOMIC DNA]</scope>
    <source>
        <strain evidence="8 9">JCM 10630</strain>
    </source>
</reference>
<feature type="domain" description="Flagellin N-terminal" evidence="6">
    <location>
        <begin position="6"/>
        <end position="140"/>
    </location>
</feature>
<dbReference type="Proteomes" id="UP001278050">
    <property type="component" value="Unassembled WGS sequence"/>
</dbReference>
<dbReference type="Proteomes" id="UP000182413">
    <property type="component" value="Unassembled WGS sequence"/>
</dbReference>
<dbReference type="Gene3D" id="1.20.1330.10">
    <property type="entry name" value="f41 fragment of flagellin, N-terminal domain"/>
    <property type="match status" value="1"/>
</dbReference>
<keyword evidence="5" id="KW-0975">Bacterial flagellum</keyword>
<evidence type="ECO:0000259" key="6">
    <source>
        <dbReference type="Pfam" id="PF00669"/>
    </source>
</evidence>
<accession>A0A1G7C9B3</accession>
<dbReference type="PANTHER" id="PTHR42792">
    <property type="entry name" value="FLAGELLIN"/>
    <property type="match status" value="1"/>
</dbReference>
<comment type="subcellular location">
    <subcellularLocation>
        <location evidence="1">Bacterial flagellum</location>
    </subcellularLocation>
    <subcellularLocation>
        <location evidence="2">Secreted</location>
    </subcellularLocation>
</comment>
<evidence type="ECO:0000313" key="8">
    <source>
        <dbReference type="EMBL" id="SDE35793.1"/>
    </source>
</evidence>
<reference evidence="7 10" key="2">
    <citation type="submission" date="2023-11" db="EMBL/GenBank/DDBJ databases">
        <title>MicrobeMod: A computational toolkit for identifying prokaryotic methylation and restriction-modification with nanopore sequencing.</title>
        <authorList>
            <person name="Crits-Christoph A."/>
            <person name="Kang S.C."/>
            <person name="Lee H."/>
            <person name="Ostrov N."/>
        </authorList>
    </citation>
    <scope>NUCLEOTIDE SEQUENCE [LARGE SCALE GENOMIC DNA]</scope>
    <source>
        <strain evidence="7 10">ATCC BAA-571</strain>
    </source>
</reference>
<dbReference type="GO" id="GO:0009424">
    <property type="term" value="C:bacterial-type flagellum hook"/>
    <property type="evidence" value="ECO:0007669"/>
    <property type="project" value="InterPro"/>
</dbReference>
<comment type="similarity">
    <text evidence="3">Belongs to the bacterial flagellin family.</text>
</comment>
<evidence type="ECO:0000256" key="5">
    <source>
        <dbReference type="ARBA" id="ARBA00023143"/>
    </source>
</evidence>
<dbReference type="AlphaFoldDB" id="A0A1G7C9B3"/>
<proteinExistence type="inferred from homology"/>
<dbReference type="EMBL" id="FNAE01000002">
    <property type="protein sequence ID" value="SDE35793.1"/>
    <property type="molecule type" value="Genomic_DNA"/>
</dbReference>
<dbReference type="Pfam" id="PF00669">
    <property type="entry name" value="Flagellin_N"/>
    <property type="match status" value="1"/>
</dbReference>
<dbReference type="InterPro" id="IPR013384">
    <property type="entry name" value="Flagell_FlgL"/>
</dbReference>
<dbReference type="OrthoDB" id="9768249at2"/>
<evidence type="ECO:0000313" key="9">
    <source>
        <dbReference type="Proteomes" id="UP000182413"/>
    </source>
</evidence>
<dbReference type="EMBL" id="JAWXXP010000001">
    <property type="protein sequence ID" value="MDX5992928.1"/>
    <property type="molecule type" value="Genomic_DNA"/>
</dbReference>
<sequence>MMRITNSQITSLMHNSMNTSSAELGKLMQQMATSKRILLPSDDPIASVRVLRVQREEASLEQFRKNIANVSGSLSTQEANLKSTSDAMLSVRDLLLWAANGSNTSEDLAAMAGELSIIEDTIFSFANVRDEEGRYLFSGTLSDTPALSFDAATQTYGVTGNDKHRQAAVANGVLVDENVTAASVFGAGAGMLNELRGLINTLQDPALDASDPAVRQQIVDALAALDDTHGRVLGSITELGGRQNALTLLTDSNEDVSLVNQKIEGELSQLDYAGATIALNNYQLALGATQKTYLKINQMSLFSLL</sequence>